<protein>
    <submittedName>
        <fullName evidence="1">Uncharacterized protein</fullName>
    </submittedName>
</protein>
<keyword evidence="2" id="KW-1185">Reference proteome</keyword>
<evidence type="ECO:0000313" key="1">
    <source>
        <dbReference type="EMBL" id="MXN20992.1"/>
    </source>
</evidence>
<evidence type="ECO:0000313" key="2">
    <source>
        <dbReference type="Proteomes" id="UP000477911"/>
    </source>
</evidence>
<dbReference type="EMBL" id="WUMU01000040">
    <property type="protein sequence ID" value="MXN20992.1"/>
    <property type="molecule type" value="Genomic_DNA"/>
</dbReference>
<organism evidence="1 2">
    <name type="scientific">Pseudooceanicola albus</name>
    <dbReference type="NCBI Taxonomy" id="2692189"/>
    <lineage>
        <taxon>Bacteria</taxon>
        <taxon>Pseudomonadati</taxon>
        <taxon>Pseudomonadota</taxon>
        <taxon>Alphaproteobacteria</taxon>
        <taxon>Rhodobacterales</taxon>
        <taxon>Paracoccaceae</taxon>
        <taxon>Pseudooceanicola</taxon>
    </lineage>
</organism>
<dbReference type="RefSeq" id="WP_160897110.1">
    <property type="nucleotide sequence ID" value="NZ_WUMU01000040.1"/>
</dbReference>
<sequence length="260" mass="28405">MSGPLLRAEEAQAAQDSGAVEREISARLLEVEDDKPAPKKLVSAALSDDLTAIQLHAFQKRLADTPEMALRLLAFSLSREQGTRNLFGLRIEAPKNLPSETDGLSVDERLMNAPEPSVFEVDLEASYAEFCQKSDDEIMAALVASAVRTIAADFGSAGYAKGLFNAVGTALSVNPRDIWRPTKANFWGRMPKGYLEDTFRTLTGLDEDSEQVKAFAKGKKGDVAASMEKLFSDADFQILLGLTPEQIDVIDNWMPAPEDH</sequence>
<reference evidence="1 2" key="1">
    <citation type="submission" date="2019-12" db="EMBL/GenBank/DDBJ databases">
        <authorList>
            <person name="Li M."/>
        </authorList>
    </citation>
    <scope>NUCLEOTIDE SEQUENCE [LARGE SCALE GENOMIC DNA]</scope>
    <source>
        <strain evidence="1 2">GBMRC 2024</strain>
    </source>
</reference>
<proteinExistence type="predicted"/>
<gene>
    <name evidence="1" type="ORF">GR170_24505</name>
</gene>
<comment type="caution">
    <text evidence="1">The sequence shown here is derived from an EMBL/GenBank/DDBJ whole genome shotgun (WGS) entry which is preliminary data.</text>
</comment>
<dbReference type="AlphaFoldDB" id="A0A6L7GBC6"/>
<accession>A0A6L7GBC6</accession>
<dbReference type="Proteomes" id="UP000477911">
    <property type="component" value="Unassembled WGS sequence"/>
</dbReference>
<name>A0A6L7GBC6_9RHOB</name>